<reference evidence="7 8" key="1">
    <citation type="submission" date="2020-04" db="EMBL/GenBank/DDBJ databases">
        <authorList>
            <person name="De Canck E."/>
        </authorList>
    </citation>
    <scope>NUCLEOTIDE SEQUENCE [LARGE SCALE GENOMIC DNA]</scope>
    <source>
        <strain evidence="7 8">LMG 29739</strain>
    </source>
</reference>
<evidence type="ECO:0000256" key="5">
    <source>
        <dbReference type="ARBA" id="ARBA00049429"/>
    </source>
</evidence>
<dbReference type="PRINTS" id="PR01466">
    <property type="entry name" value="ARGDEIMINASE"/>
</dbReference>
<evidence type="ECO:0000256" key="4">
    <source>
        <dbReference type="ARBA" id="ARBA00022801"/>
    </source>
</evidence>
<gene>
    <name evidence="7" type="primary">arcA_3</name>
    <name evidence="7" type="ORF">LMG29739_01230</name>
</gene>
<comment type="catalytic activity">
    <reaction evidence="5">
        <text>L-arginine + H2O = L-citrulline + NH4(+)</text>
        <dbReference type="Rhea" id="RHEA:19597"/>
        <dbReference type="ChEBI" id="CHEBI:15377"/>
        <dbReference type="ChEBI" id="CHEBI:28938"/>
        <dbReference type="ChEBI" id="CHEBI:32682"/>
        <dbReference type="ChEBI" id="CHEBI:57743"/>
        <dbReference type="EC" id="3.5.3.6"/>
    </reaction>
</comment>
<dbReference type="EC" id="3.5.3.6" evidence="3"/>
<accession>A0A6J5DD97</accession>
<comment type="pathway">
    <text evidence="1">Amino-acid degradation; L-arginine degradation via ADI pathway; carbamoyl phosphate from L-arginine: step 1/2.</text>
</comment>
<evidence type="ECO:0000256" key="6">
    <source>
        <dbReference type="SAM" id="MobiDB-lite"/>
    </source>
</evidence>
<dbReference type="InterPro" id="IPR003876">
    <property type="entry name" value="Arg_deiminase"/>
</dbReference>
<keyword evidence="4 7" id="KW-0378">Hydrolase</keyword>
<comment type="similarity">
    <text evidence="2">Belongs to the arginine deiminase family.</text>
</comment>
<dbReference type="SUPFAM" id="SSF55909">
    <property type="entry name" value="Pentein"/>
    <property type="match status" value="1"/>
</dbReference>
<feature type="compositionally biased region" description="Polar residues" evidence="6">
    <location>
        <begin position="184"/>
        <end position="193"/>
    </location>
</feature>
<dbReference type="Gene3D" id="3.75.10.10">
    <property type="entry name" value="L-arginine/glycine Amidinotransferase, Chain A"/>
    <property type="match status" value="1"/>
</dbReference>
<sequence length="217" mass="24046">MGFGVFSEVGTLRKVLVSRPGLAQARLTPLNCGELLFDDVLWVAQAKTDHFAFVNTMQEHDIEVFDVHDLLAETLQSDAAREWLLDQQLTPARVDAEIAAQLRPWLDEMKPAELATRMMGGLVVNELPFPAAGLTAPCVARDGFLLAPLPNAMFTRDYSCWINDGVAFGSMYCRRGARKRCSPRRSTGFTRSSKAPRRSGSATRTTRRRTARSKAAT</sequence>
<evidence type="ECO:0000256" key="3">
    <source>
        <dbReference type="ARBA" id="ARBA00012171"/>
    </source>
</evidence>
<evidence type="ECO:0000256" key="1">
    <source>
        <dbReference type="ARBA" id="ARBA00005213"/>
    </source>
</evidence>
<dbReference type="GO" id="GO:0016990">
    <property type="term" value="F:arginine deiminase activity"/>
    <property type="evidence" value="ECO:0007669"/>
    <property type="project" value="UniProtKB-EC"/>
</dbReference>
<evidence type="ECO:0000256" key="2">
    <source>
        <dbReference type="ARBA" id="ARBA00010206"/>
    </source>
</evidence>
<dbReference type="PANTHER" id="PTHR47271:SF2">
    <property type="entry name" value="ARGININE DEIMINASE"/>
    <property type="match status" value="1"/>
</dbReference>
<feature type="compositionally biased region" description="Basic residues" evidence="6">
    <location>
        <begin position="205"/>
        <end position="217"/>
    </location>
</feature>
<name>A0A6J5DD97_9BURK</name>
<evidence type="ECO:0000313" key="7">
    <source>
        <dbReference type="EMBL" id="CAB3751122.1"/>
    </source>
</evidence>
<feature type="region of interest" description="Disordered" evidence="6">
    <location>
        <begin position="181"/>
        <end position="217"/>
    </location>
</feature>
<dbReference type="Gene3D" id="1.10.3930.10">
    <property type="entry name" value="Arginine deiminase"/>
    <property type="match status" value="1"/>
</dbReference>
<dbReference type="Pfam" id="PF02274">
    <property type="entry name" value="ADI"/>
    <property type="match status" value="1"/>
</dbReference>
<dbReference type="Proteomes" id="UP000494329">
    <property type="component" value="Unassembled WGS sequence"/>
</dbReference>
<protein>
    <recommendedName>
        <fullName evidence="3">arginine deiminase</fullName>
        <ecNumber evidence="3">3.5.3.6</ecNumber>
    </recommendedName>
</protein>
<dbReference type="GO" id="GO:0019546">
    <property type="term" value="P:L-arginine deiminase pathway"/>
    <property type="evidence" value="ECO:0007669"/>
    <property type="project" value="TreeGrafter"/>
</dbReference>
<organism evidence="7 8">
    <name type="scientific">Paraburkholderia solisilvae</name>
    <dbReference type="NCBI Taxonomy" id="624376"/>
    <lineage>
        <taxon>Bacteria</taxon>
        <taxon>Pseudomonadati</taxon>
        <taxon>Pseudomonadota</taxon>
        <taxon>Betaproteobacteria</taxon>
        <taxon>Burkholderiales</taxon>
        <taxon>Burkholderiaceae</taxon>
        <taxon>Paraburkholderia</taxon>
    </lineage>
</organism>
<proteinExistence type="inferred from homology"/>
<evidence type="ECO:0000313" key="8">
    <source>
        <dbReference type="Proteomes" id="UP000494329"/>
    </source>
</evidence>
<keyword evidence="8" id="KW-1185">Reference proteome</keyword>
<dbReference type="EMBL" id="CADIKF010000006">
    <property type="protein sequence ID" value="CAB3751122.1"/>
    <property type="molecule type" value="Genomic_DNA"/>
</dbReference>
<dbReference type="AlphaFoldDB" id="A0A6J5DD97"/>
<dbReference type="PANTHER" id="PTHR47271">
    <property type="entry name" value="ARGININE DEIMINASE"/>
    <property type="match status" value="1"/>
</dbReference>